<evidence type="ECO:0000256" key="9">
    <source>
        <dbReference type="SAM" id="SignalP"/>
    </source>
</evidence>
<feature type="domain" description="Peptidase M12B" evidence="10">
    <location>
        <begin position="185"/>
        <end position="315"/>
    </location>
</feature>
<keyword evidence="9" id="KW-0732">Signal</keyword>
<organism evidence="11 12">
    <name type="scientific">Mytilus edulis</name>
    <name type="common">Blue mussel</name>
    <dbReference type="NCBI Taxonomy" id="6550"/>
    <lineage>
        <taxon>Eukaryota</taxon>
        <taxon>Metazoa</taxon>
        <taxon>Spiralia</taxon>
        <taxon>Lophotrochozoa</taxon>
        <taxon>Mollusca</taxon>
        <taxon>Bivalvia</taxon>
        <taxon>Autobranchia</taxon>
        <taxon>Pteriomorphia</taxon>
        <taxon>Mytilida</taxon>
        <taxon>Mytiloidea</taxon>
        <taxon>Mytilidae</taxon>
        <taxon>Mytilinae</taxon>
        <taxon>Mytilus</taxon>
    </lineage>
</organism>
<keyword evidence="1" id="KW-0645">Protease</keyword>
<keyword evidence="3" id="KW-0378">Hydrolase</keyword>
<dbReference type="GO" id="GO:0004222">
    <property type="term" value="F:metalloendopeptidase activity"/>
    <property type="evidence" value="ECO:0007669"/>
    <property type="project" value="InterPro"/>
</dbReference>
<dbReference type="Gene3D" id="3.40.390.10">
    <property type="entry name" value="Collagenase (Catalytic Domain)"/>
    <property type="match status" value="1"/>
</dbReference>
<evidence type="ECO:0000256" key="6">
    <source>
        <dbReference type="ARBA" id="ARBA00023157"/>
    </source>
</evidence>
<evidence type="ECO:0000259" key="10">
    <source>
        <dbReference type="PROSITE" id="PS50215"/>
    </source>
</evidence>
<comment type="caution">
    <text evidence="8">Lacks conserved residue(s) required for the propagation of feature annotation.</text>
</comment>
<evidence type="ECO:0000256" key="2">
    <source>
        <dbReference type="ARBA" id="ARBA00022723"/>
    </source>
</evidence>
<dbReference type="PROSITE" id="PS50215">
    <property type="entry name" value="ADAM_MEPRO"/>
    <property type="match status" value="1"/>
</dbReference>
<keyword evidence="12" id="KW-1185">Reference proteome</keyword>
<feature type="signal peptide" evidence="9">
    <location>
        <begin position="1"/>
        <end position="26"/>
    </location>
</feature>
<feature type="chain" id="PRO_5035896571" description="Peptidase M12B domain-containing protein" evidence="9">
    <location>
        <begin position="27"/>
        <end position="568"/>
    </location>
</feature>
<dbReference type="InterPro" id="IPR041645">
    <property type="entry name" value="ADAMTS_CR_2"/>
</dbReference>
<evidence type="ECO:0000256" key="4">
    <source>
        <dbReference type="ARBA" id="ARBA00022833"/>
    </source>
</evidence>
<gene>
    <name evidence="11" type="ORF">MEDL_32846</name>
</gene>
<evidence type="ECO:0000256" key="3">
    <source>
        <dbReference type="ARBA" id="ARBA00022801"/>
    </source>
</evidence>
<dbReference type="SUPFAM" id="SSF55486">
    <property type="entry name" value="Metalloproteases ('zincins'), catalytic domain"/>
    <property type="match status" value="1"/>
</dbReference>
<keyword evidence="7" id="KW-0325">Glycoprotein</keyword>
<dbReference type="Pfam" id="PF01421">
    <property type="entry name" value="Reprolysin"/>
    <property type="match status" value="1"/>
</dbReference>
<keyword evidence="5" id="KW-0482">Metalloprotease</keyword>
<evidence type="ECO:0000256" key="7">
    <source>
        <dbReference type="ARBA" id="ARBA00023180"/>
    </source>
</evidence>
<dbReference type="Gene3D" id="3.40.1620.60">
    <property type="match status" value="1"/>
</dbReference>
<dbReference type="InterPro" id="IPR024079">
    <property type="entry name" value="MetalloPept_cat_dom_sf"/>
</dbReference>
<evidence type="ECO:0000313" key="12">
    <source>
        <dbReference type="Proteomes" id="UP000683360"/>
    </source>
</evidence>
<protein>
    <recommendedName>
        <fullName evidence="10">Peptidase M12B domain-containing protein</fullName>
    </recommendedName>
</protein>
<sequence length="568" mass="63471">MDWMYPLPVGVYFLYVIQLFLRQSNAQIPTNYGAEQTQNSNEETLPMEISFDIYQSDVIETLDLKRNPNIDINVPMCSLETGNVICELGTSKDGYMVSNNTAYVLEPSGKLANTFKNNSHYLRKRSAGITSNRHRSFFTQYLGHNMVHLSRRQVDPRDNYITDSDFDMPSTFTVEVLILIDHSLYKKIDKLSKKSTNLPKHDHAMFFTEHDATNGRGYILGTSYLSGICTSMSTSVIVDHGSYNSGGIAAHELGHNLGVIHHDGDSVPEAANCPSAMNYIMAPSSAIINRKTVEYSFKFSDCSIYQMKQQVKKMRELHNNCLGEDSSGSSVTNGVVKPFLSVPPGQIMNVHGQCQEIYGNTSFMCPPSTIDEMCYKMYCFDPVKGICITASEQRAAMGTSCGDKKWCMLGKCVLDESAPSAPDNCPFPDVPPPKANCEQDASPFQCQDSIFQKDVASPAVKVNFTEEDYCTDTKILLNGLSCLEFITKYGTYICHVDPSIKDFCCRSCHTLEQNIPTTYSPYITNTECTDNTYVRINGLHCTEFVAQNGKSECVRPLVAKHCCRSCYY</sequence>
<keyword evidence="6" id="KW-1015">Disulfide bond</keyword>
<evidence type="ECO:0000256" key="5">
    <source>
        <dbReference type="ARBA" id="ARBA00023049"/>
    </source>
</evidence>
<evidence type="ECO:0000313" key="11">
    <source>
        <dbReference type="EMBL" id="CAG2219240.1"/>
    </source>
</evidence>
<dbReference type="OrthoDB" id="10035764at2759"/>
<keyword evidence="4 8" id="KW-0862">Zinc</keyword>
<dbReference type="Proteomes" id="UP000683360">
    <property type="component" value="Unassembled WGS sequence"/>
</dbReference>
<dbReference type="Pfam" id="PF17771">
    <property type="entry name" value="ADAMTS_CR_2"/>
    <property type="match status" value="1"/>
</dbReference>
<feature type="active site" evidence="8">
    <location>
        <position position="252"/>
    </location>
</feature>
<name>A0A8S3SEZ1_MYTED</name>
<feature type="binding site" evidence="8">
    <location>
        <position position="261"/>
    </location>
    <ligand>
        <name>Zn(2+)</name>
        <dbReference type="ChEBI" id="CHEBI:29105"/>
        <note>catalytic</note>
    </ligand>
</feature>
<dbReference type="GO" id="GO:0046872">
    <property type="term" value="F:metal ion binding"/>
    <property type="evidence" value="ECO:0007669"/>
    <property type="project" value="UniProtKB-KW"/>
</dbReference>
<feature type="binding site" evidence="8">
    <location>
        <position position="255"/>
    </location>
    <ligand>
        <name>Zn(2+)</name>
        <dbReference type="ChEBI" id="CHEBI:29105"/>
        <note>catalytic</note>
    </ligand>
</feature>
<dbReference type="EMBL" id="CAJPWZ010001626">
    <property type="protein sequence ID" value="CAG2219240.1"/>
    <property type="molecule type" value="Genomic_DNA"/>
</dbReference>
<proteinExistence type="predicted"/>
<accession>A0A8S3SEZ1</accession>
<comment type="caution">
    <text evidence="11">The sequence shown here is derived from an EMBL/GenBank/DDBJ whole genome shotgun (WGS) entry which is preliminary data.</text>
</comment>
<keyword evidence="2 8" id="KW-0479">Metal-binding</keyword>
<dbReference type="AlphaFoldDB" id="A0A8S3SEZ1"/>
<feature type="binding site" evidence="8">
    <location>
        <position position="251"/>
    </location>
    <ligand>
        <name>Zn(2+)</name>
        <dbReference type="ChEBI" id="CHEBI:29105"/>
        <note>catalytic</note>
    </ligand>
</feature>
<evidence type="ECO:0000256" key="8">
    <source>
        <dbReference type="PROSITE-ProRule" id="PRU00276"/>
    </source>
</evidence>
<reference evidence="11" key="1">
    <citation type="submission" date="2021-03" db="EMBL/GenBank/DDBJ databases">
        <authorList>
            <person name="Bekaert M."/>
        </authorList>
    </citation>
    <scope>NUCLEOTIDE SEQUENCE</scope>
</reference>
<evidence type="ECO:0000256" key="1">
    <source>
        <dbReference type="ARBA" id="ARBA00022670"/>
    </source>
</evidence>
<dbReference type="InterPro" id="IPR001590">
    <property type="entry name" value="Peptidase_M12B"/>
</dbReference>
<dbReference type="GO" id="GO:0006508">
    <property type="term" value="P:proteolysis"/>
    <property type="evidence" value="ECO:0007669"/>
    <property type="project" value="UniProtKB-KW"/>
</dbReference>